<comment type="caution">
    <text evidence="1">The sequence shown here is derived from an EMBL/GenBank/DDBJ whole genome shotgun (WGS) entry which is preliminary data.</text>
</comment>
<dbReference type="Proteomes" id="UP001367508">
    <property type="component" value="Unassembled WGS sequence"/>
</dbReference>
<accession>A0AAN9PX54</accession>
<dbReference type="AlphaFoldDB" id="A0AAN9PX54"/>
<proteinExistence type="predicted"/>
<keyword evidence="2" id="KW-1185">Reference proteome</keyword>
<reference evidence="1 2" key="1">
    <citation type="submission" date="2024-01" db="EMBL/GenBank/DDBJ databases">
        <title>The genomes of 5 underutilized Papilionoideae crops provide insights into root nodulation and disease resistanc.</title>
        <authorList>
            <person name="Jiang F."/>
        </authorList>
    </citation>
    <scope>NUCLEOTIDE SEQUENCE [LARGE SCALE GENOMIC DNA]</scope>
    <source>
        <strain evidence="1">LVBAO_FW01</strain>
        <tissue evidence="1">Leaves</tissue>
    </source>
</reference>
<dbReference type="EMBL" id="JAYMYQ010000009">
    <property type="protein sequence ID" value="KAK7313084.1"/>
    <property type="molecule type" value="Genomic_DNA"/>
</dbReference>
<gene>
    <name evidence="1" type="ORF">VNO77_37472</name>
</gene>
<protein>
    <submittedName>
        <fullName evidence="1">Uncharacterized protein</fullName>
    </submittedName>
</protein>
<evidence type="ECO:0000313" key="2">
    <source>
        <dbReference type="Proteomes" id="UP001367508"/>
    </source>
</evidence>
<organism evidence="1 2">
    <name type="scientific">Canavalia gladiata</name>
    <name type="common">Sword bean</name>
    <name type="synonym">Dolichos gladiatus</name>
    <dbReference type="NCBI Taxonomy" id="3824"/>
    <lineage>
        <taxon>Eukaryota</taxon>
        <taxon>Viridiplantae</taxon>
        <taxon>Streptophyta</taxon>
        <taxon>Embryophyta</taxon>
        <taxon>Tracheophyta</taxon>
        <taxon>Spermatophyta</taxon>
        <taxon>Magnoliopsida</taxon>
        <taxon>eudicotyledons</taxon>
        <taxon>Gunneridae</taxon>
        <taxon>Pentapetalae</taxon>
        <taxon>rosids</taxon>
        <taxon>fabids</taxon>
        <taxon>Fabales</taxon>
        <taxon>Fabaceae</taxon>
        <taxon>Papilionoideae</taxon>
        <taxon>50 kb inversion clade</taxon>
        <taxon>NPAAA clade</taxon>
        <taxon>indigoferoid/millettioid clade</taxon>
        <taxon>Phaseoleae</taxon>
        <taxon>Canavalia</taxon>
    </lineage>
</organism>
<evidence type="ECO:0000313" key="1">
    <source>
        <dbReference type="EMBL" id="KAK7313084.1"/>
    </source>
</evidence>
<sequence length="77" mass="9026">MSFMFRSESCRGIDDDNNWSVAIEEGNIERLYKLIKDDPNVLEDFDAIPFVQTPLDSQPKRTYYNSAMFQIPPITYK</sequence>
<name>A0AAN9PX54_CANGL</name>